<feature type="region of interest" description="Disordered" evidence="1">
    <location>
        <begin position="45"/>
        <end position="66"/>
    </location>
</feature>
<keyword evidence="4" id="KW-1185">Reference proteome</keyword>
<dbReference type="AlphaFoldDB" id="A0A8H3FW32"/>
<protein>
    <submittedName>
        <fullName evidence="3">Uncharacterized protein</fullName>
    </submittedName>
</protein>
<dbReference type="Proteomes" id="UP000664521">
    <property type="component" value="Unassembled WGS sequence"/>
</dbReference>
<proteinExistence type="predicted"/>
<name>A0A8H3FW32_9LECA</name>
<dbReference type="EMBL" id="CAJPDS010000054">
    <property type="protein sequence ID" value="CAF9930137.1"/>
    <property type="molecule type" value="Genomic_DNA"/>
</dbReference>
<keyword evidence="2" id="KW-1133">Transmembrane helix</keyword>
<organism evidence="3 4">
    <name type="scientific">Heterodermia speciosa</name>
    <dbReference type="NCBI Taxonomy" id="116794"/>
    <lineage>
        <taxon>Eukaryota</taxon>
        <taxon>Fungi</taxon>
        <taxon>Dikarya</taxon>
        <taxon>Ascomycota</taxon>
        <taxon>Pezizomycotina</taxon>
        <taxon>Lecanoromycetes</taxon>
        <taxon>OSLEUM clade</taxon>
        <taxon>Lecanoromycetidae</taxon>
        <taxon>Caliciales</taxon>
        <taxon>Physciaceae</taxon>
        <taxon>Heterodermia</taxon>
    </lineage>
</organism>
<comment type="caution">
    <text evidence="3">The sequence shown here is derived from an EMBL/GenBank/DDBJ whole genome shotgun (WGS) entry which is preliminary data.</text>
</comment>
<evidence type="ECO:0000256" key="2">
    <source>
        <dbReference type="SAM" id="Phobius"/>
    </source>
</evidence>
<feature type="compositionally biased region" description="Basic and acidic residues" evidence="1">
    <location>
        <begin position="48"/>
        <end position="59"/>
    </location>
</feature>
<keyword evidence="2" id="KW-0812">Transmembrane</keyword>
<sequence>MLTPTTKPLNTLPSSLISLPLILLLTLSALILILLLLHSVETPSSASRSEDDTAARDLENGNGRPGRFVVESRVVHIKAREQGTGYGTLVAAKEGGREEERGEVEEEGEGGIERVLWDNRAWDWGGGIENRWRYGDGVGRKWVTGEER</sequence>
<evidence type="ECO:0000256" key="1">
    <source>
        <dbReference type="SAM" id="MobiDB-lite"/>
    </source>
</evidence>
<reference evidence="3" key="1">
    <citation type="submission" date="2021-03" db="EMBL/GenBank/DDBJ databases">
        <authorList>
            <person name="Tagirdzhanova G."/>
        </authorList>
    </citation>
    <scope>NUCLEOTIDE SEQUENCE</scope>
</reference>
<evidence type="ECO:0000313" key="3">
    <source>
        <dbReference type="EMBL" id="CAF9930137.1"/>
    </source>
</evidence>
<gene>
    <name evidence="3" type="ORF">HETSPECPRED_007557</name>
</gene>
<evidence type="ECO:0000313" key="4">
    <source>
        <dbReference type="Proteomes" id="UP000664521"/>
    </source>
</evidence>
<accession>A0A8H3FW32</accession>
<feature type="transmembrane region" description="Helical" evidence="2">
    <location>
        <begin position="16"/>
        <end position="37"/>
    </location>
</feature>
<keyword evidence="2" id="KW-0472">Membrane</keyword>